<accession>A0ABP1BB66</accession>
<keyword evidence="4" id="KW-1185">Reference proteome</keyword>
<feature type="compositionally biased region" description="Polar residues" evidence="1">
    <location>
        <begin position="288"/>
        <end position="303"/>
    </location>
</feature>
<feature type="region of interest" description="Disordered" evidence="1">
    <location>
        <begin position="1"/>
        <end position="20"/>
    </location>
</feature>
<dbReference type="PANTHER" id="PTHR33159">
    <property type="entry name" value="RPM1-INTERACTING PROTEIN 4 (RIN4) FAMILY PROTEIN"/>
    <property type="match status" value="1"/>
</dbReference>
<dbReference type="InterPro" id="IPR008700">
    <property type="entry name" value="TypeIII_avirulence_cleave"/>
</dbReference>
<sequence>MQHRTHVPKFGNWEANANTPAYTAVFDVARAEKGGKMMNPNDPAENPALAAALGYSPPDDDQPPTPLGRREDPNATEEPSHQHYEQRSSQEEEVDLRQQTEQPGRYSYEPPSRRPPGEVPPNRQHGDNARYAARGGAAGGPARAVPSEPLHRRGVVDRDSNHNSDRNNGERSSTDGSSGRSAHRGGGRGGGPPAWDPRRRVPSGDEISTPGTPSKSRLSAGIGRPEEPPARGGALPQFGAWDPKDPNAGDGFTMIFTKASNEKKEGGPVRIPPMSNELLPGSLEDPHQNQSSAQSKRPSQSRKLNPKTKFSARNEDKATAIVSL</sequence>
<gene>
    <name evidence="3" type="ORF">CSSPJE1EN2_LOCUS15052</name>
</gene>
<dbReference type="InterPro" id="IPR040387">
    <property type="entry name" value="RIN4/NOI4"/>
</dbReference>
<feature type="non-terminal residue" evidence="3">
    <location>
        <position position="324"/>
    </location>
</feature>
<feature type="compositionally biased region" description="Basic and acidic residues" evidence="1">
    <location>
        <begin position="68"/>
        <end position="98"/>
    </location>
</feature>
<name>A0ABP1BB66_9BRYO</name>
<feature type="region of interest" description="Disordered" evidence="1">
    <location>
        <begin position="34"/>
        <end position="324"/>
    </location>
</feature>
<evidence type="ECO:0000313" key="4">
    <source>
        <dbReference type="Proteomes" id="UP001497522"/>
    </source>
</evidence>
<dbReference type="Proteomes" id="UP001497522">
    <property type="component" value="Chromosome 3"/>
</dbReference>
<dbReference type="PANTHER" id="PTHR33159:SF101">
    <property type="entry name" value="OS04G0379600 PROTEIN"/>
    <property type="match status" value="1"/>
</dbReference>
<protein>
    <recommendedName>
        <fullName evidence="2">RIN4 pathogenic type III effector avirulence factor Avr cleavage site domain-containing protein</fullName>
    </recommendedName>
</protein>
<dbReference type="EMBL" id="OZ023704">
    <property type="protein sequence ID" value="CAK9872482.1"/>
    <property type="molecule type" value="Genomic_DNA"/>
</dbReference>
<proteinExistence type="predicted"/>
<organism evidence="3 4">
    <name type="scientific">Sphagnum jensenii</name>
    <dbReference type="NCBI Taxonomy" id="128206"/>
    <lineage>
        <taxon>Eukaryota</taxon>
        <taxon>Viridiplantae</taxon>
        <taxon>Streptophyta</taxon>
        <taxon>Embryophyta</taxon>
        <taxon>Bryophyta</taxon>
        <taxon>Sphagnophytina</taxon>
        <taxon>Sphagnopsida</taxon>
        <taxon>Sphagnales</taxon>
        <taxon>Sphagnaceae</taxon>
        <taxon>Sphagnum</taxon>
    </lineage>
</organism>
<evidence type="ECO:0000256" key="1">
    <source>
        <dbReference type="SAM" id="MobiDB-lite"/>
    </source>
</evidence>
<evidence type="ECO:0000313" key="3">
    <source>
        <dbReference type="EMBL" id="CAK9872482.1"/>
    </source>
</evidence>
<reference evidence="3" key="1">
    <citation type="submission" date="2024-03" db="EMBL/GenBank/DDBJ databases">
        <authorList>
            <consortium name="ELIXIR-Norway"/>
            <consortium name="Elixir Norway"/>
        </authorList>
    </citation>
    <scope>NUCLEOTIDE SEQUENCE</scope>
</reference>
<evidence type="ECO:0000259" key="2">
    <source>
        <dbReference type="Pfam" id="PF05627"/>
    </source>
</evidence>
<feature type="domain" description="RIN4 pathogenic type III effector avirulence factor Avr cleavage site" evidence="2">
    <location>
        <begin position="2"/>
        <end position="33"/>
    </location>
</feature>
<feature type="domain" description="RIN4 pathogenic type III effector avirulence factor Avr cleavage site" evidence="2">
    <location>
        <begin position="231"/>
        <end position="264"/>
    </location>
</feature>
<feature type="compositionally biased region" description="Low complexity" evidence="1">
    <location>
        <begin position="129"/>
        <end position="144"/>
    </location>
</feature>
<dbReference type="Pfam" id="PF05627">
    <property type="entry name" value="AvrRpt-cleavage"/>
    <property type="match status" value="2"/>
</dbReference>
<feature type="compositionally biased region" description="Basic and acidic residues" evidence="1">
    <location>
        <begin position="149"/>
        <end position="173"/>
    </location>
</feature>